<dbReference type="Proteomes" id="UP000320055">
    <property type="component" value="Unassembled WGS sequence"/>
</dbReference>
<dbReference type="AlphaFoldDB" id="A0A563VNC8"/>
<proteinExistence type="predicted"/>
<keyword evidence="2" id="KW-1185">Reference proteome</keyword>
<protein>
    <recommendedName>
        <fullName evidence="3">Transposase</fullName>
    </recommendedName>
</protein>
<gene>
    <name evidence="1" type="ORF">H1P_1720005</name>
</gene>
<evidence type="ECO:0000313" key="1">
    <source>
        <dbReference type="EMBL" id="VEP12929.1"/>
    </source>
</evidence>
<sequence length="59" mass="7088">MTEAQRKFRRHSDFRVGLYGYNWVLAWDFCCHLVQQLMLINPHKLNYYQQGLKVLSAIS</sequence>
<dbReference type="EMBL" id="CAACVJ010000082">
    <property type="protein sequence ID" value="VEP12929.1"/>
    <property type="molecule type" value="Genomic_DNA"/>
</dbReference>
<name>A0A563VNC8_9CYAN</name>
<accession>A0A563VNC8</accession>
<organism evidence="1 2">
    <name type="scientific">Hyella patelloides LEGE 07179</name>
    <dbReference type="NCBI Taxonomy" id="945734"/>
    <lineage>
        <taxon>Bacteria</taxon>
        <taxon>Bacillati</taxon>
        <taxon>Cyanobacteriota</taxon>
        <taxon>Cyanophyceae</taxon>
        <taxon>Pleurocapsales</taxon>
        <taxon>Hyellaceae</taxon>
        <taxon>Hyella</taxon>
    </lineage>
</organism>
<evidence type="ECO:0008006" key="3">
    <source>
        <dbReference type="Google" id="ProtNLM"/>
    </source>
</evidence>
<reference evidence="1 2" key="1">
    <citation type="submission" date="2019-01" db="EMBL/GenBank/DDBJ databases">
        <authorList>
            <person name="Brito A."/>
        </authorList>
    </citation>
    <scope>NUCLEOTIDE SEQUENCE [LARGE SCALE GENOMIC DNA]</scope>
    <source>
        <strain evidence="1">1</strain>
    </source>
</reference>
<evidence type="ECO:0000313" key="2">
    <source>
        <dbReference type="Proteomes" id="UP000320055"/>
    </source>
</evidence>